<dbReference type="InterPro" id="IPR016176">
    <property type="entry name" value="Cbl-dep_enz_cat"/>
</dbReference>
<feature type="domain" description="D-Lysine 5,6-aminomutase alpha subunit" evidence="1">
    <location>
        <begin position="20"/>
        <end position="525"/>
    </location>
</feature>
<dbReference type="SUPFAM" id="SSF51703">
    <property type="entry name" value="Cobalamin (vitamin B12)-dependent enzymes"/>
    <property type="match status" value="1"/>
</dbReference>
<name>A0ABT9XHF9_9BACL</name>
<dbReference type="Pfam" id="PF09043">
    <property type="entry name" value="Lys-AminoMut_A"/>
    <property type="match status" value="1"/>
</dbReference>
<protein>
    <submittedName>
        <fullName evidence="2">Beta-lysine 5,6-aminomutase alpha subunit</fullName>
        <ecNumber evidence="2">5.4.3.3</ecNumber>
    </submittedName>
</protein>
<dbReference type="GO" id="GO:0047826">
    <property type="term" value="F:D-lysine 5,6-aminomutase activity"/>
    <property type="evidence" value="ECO:0007669"/>
    <property type="project" value="UniProtKB-EC"/>
</dbReference>
<organism evidence="2 3">
    <name type="scientific">Alicyclobacillus cycloheptanicus</name>
    <dbReference type="NCBI Taxonomy" id="1457"/>
    <lineage>
        <taxon>Bacteria</taxon>
        <taxon>Bacillati</taxon>
        <taxon>Bacillota</taxon>
        <taxon>Bacilli</taxon>
        <taxon>Bacillales</taxon>
        <taxon>Alicyclobacillaceae</taxon>
        <taxon>Alicyclobacillus</taxon>
    </lineage>
</organism>
<dbReference type="EC" id="5.4.3.3" evidence="2"/>
<reference evidence="2 3" key="1">
    <citation type="submission" date="2023-07" db="EMBL/GenBank/DDBJ databases">
        <title>Genomic Encyclopedia of Type Strains, Phase IV (KMG-IV): sequencing the most valuable type-strain genomes for metagenomic binning, comparative biology and taxonomic classification.</title>
        <authorList>
            <person name="Goeker M."/>
        </authorList>
    </citation>
    <scope>NUCLEOTIDE SEQUENCE [LARGE SCALE GENOMIC DNA]</scope>
    <source>
        <strain evidence="2 3">DSM 4006</strain>
    </source>
</reference>
<sequence>MTDVNRIDTSTPDTNRPSKLQLDEGLVRRGRQAASQIADSVTAFLAARTTVAIERTVLRLFGVDGVDSAGVPLPNAVVETVRRAGTLGAGITRPFVNGLIQTGLSAQALAEAVAHGAVSLADLPQAPEAAVVRQAQDLADVTLARIAANRQTREALLARLGKGRQPYIYVIVATGNIYEDVVQARSAARQGADIIAVIRSTGQSLLDYVPYGATTEGFGGTFATQENFRIMRAALDEVGEEVGRYIRLCNYCSGLCMPEIAAMGALERLDVMLNDALYGILFRDINMQRTLVDQHFSRMINAYAGVVINTGEDNYLTTADAVQAAHTVLASQFLNEQFALCAGVPEAQMGLGHAFEMNPMIEDGLLYELAQAQMAREIFPNAPLKYMPPTKHMTGNIFRGHVQDALFNLVGIMTQQGIQLLGMMTEQIHTPLIYDRHLAIESAKYIFNNARHLGDEIQFKPDGIIVQRARQVLQEAVALLEEIVQIGFFEALSRGMFADVKRAETGGRGLSGVILREADYFNPFETALRERLGLSAEHAGVKA</sequence>
<dbReference type="Proteomes" id="UP001232973">
    <property type="component" value="Unassembled WGS sequence"/>
</dbReference>
<dbReference type="RefSeq" id="WP_274457128.1">
    <property type="nucleotide sequence ID" value="NZ_CP067097.1"/>
</dbReference>
<gene>
    <name evidence="2" type="ORF">J2S03_001301</name>
</gene>
<accession>A0ABT9XHF9</accession>
<dbReference type="EMBL" id="JAUSTP010000007">
    <property type="protein sequence ID" value="MDQ0189469.1"/>
    <property type="molecule type" value="Genomic_DNA"/>
</dbReference>
<dbReference type="InterPro" id="IPR015130">
    <property type="entry name" value="Lys-AminoMut_A"/>
</dbReference>
<comment type="caution">
    <text evidence="2">The sequence shown here is derived from an EMBL/GenBank/DDBJ whole genome shotgun (WGS) entry which is preliminary data.</text>
</comment>
<keyword evidence="2" id="KW-0413">Isomerase</keyword>
<dbReference type="Gene3D" id="3.20.20.440">
    <property type="entry name" value="D-Lysine 5,6-aminomutase alpha subunit"/>
    <property type="match status" value="1"/>
</dbReference>
<dbReference type="InterPro" id="IPR037086">
    <property type="entry name" value="Lys-AminoMut_asu_sf"/>
</dbReference>
<proteinExistence type="predicted"/>
<keyword evidence="3" id="KW-1185">Reference proteome</keyword>
<evidence type="ECO:0000313" key="3">
    <source>
        <dbReference type="Proteomes" id="UP001232973"/>
    </source>
</evidence>
<evidence type="ECO:0000259" key="1">
    <source>
        <dbReference type="Pfam" id="PF09043"/>
    </source>
</evidence>
<evidence type="ECO:0000313" key="2">
    <source>
        <dbReference type="EMBL" id="MDQ0189469.1"/>
    </source>
</evidence>